<feature type="signal peptide" evidence="5">
    <location>
        <begin position="1"/>
        <end position="19"/>
    </location>
</feature>
<feature type="region of interest" description="Disordered" evidence="3">
    <location>
        <begin position="123"/>
        <end position="145"/>
    </location>
</feature>
<evidence type="ECO:0000256" key="3">
    <source>
        <dbReference type="SAM" id="MobiDB-lite"/>
    </source>
</evidence>
<reference evidence="7" key="1">
    <citation type="journal article" date="2023" name="Plant J.">
        <title>The genome of the king protea, Protea cynaroides.</title>
        <authorList>
            <person name="Chang J."/>
            <person name="Duong T.A."/>
            <person name="Schoeman C."/>
            <person name="Ma X."/>
            <person name="Roodt D."/>
            <person name="Barker N."/>
            <person name="Li Z."/>
            <person name="Van de Peer Y."/>
            <person name="Mizrachi E."/>
        </authorList>
    </citation>
    <scope>NUCLEOTIDE SEQUENCE</scope>
    <source>
        <tissue evidence="7">Young leaves</tissue>
    </source>
</reference>
<evidence type="ECO:0000259" key="6">
    <source>
        <dbReference type="PROSITE" id="PS51485"/>
    </source>
</evidence>
<dbReference type="PANTHER" id="PTHR33021:SF350">
    <property type="entry name" value="UCLACYANIN-2"/>
    <property type="match status" value="1"/>
</dbReference>
<dbReference type="Pfam" id="PF02298">
    <property type="entry name" value="Cu_bind_like"/>
    <property type="match status" value="1"/>
</dbReference>
<gene>
    <name evidence="7" type="ORF">NE237_029902</name>
</gene>
<dbReference type="GO" id="GO:0046872">
    <property type="term" value="F:metal ion binding"/>
    <property type="evidence" value="ECO:0007669"/>
    <property type="project" value="UniProtKB-KW"/>
</dbReference>
<dbReference type="CDD" id="cd04216">
    <property type="entry name" value="Phytocyanin"/>
    <property type="match status" value="1"/>
</dbReference>
<keyword evidence="8" id="KW-1185">Reference proteome</keyword>
<dbReference type="InterPro" id="IPR003245">
    <property type="entry name" value="Phytocyanin_dom"/>
</dbReference>
<dbReference type="GO" id="GO:0005886">
    <property type="term" value="C:plasma membrane"/>
    <property type="evidence" value="ECO:0007669"/>
    <property type="project" value="TreeGrafter"/>
</dbReference>
<dbReference type="PROSITE" id="PS51485">
    <property type="entry name" value="PHYTOCYANIN"/>
    <property type="match status" value="1"/>
</dbReference>
<feature type="transmembrane region" description="Helical" evidence="4">
    <location>
        <begin position="152"/>
        <end position="169"/>
    </location>
</feature>
<organism evidence="7 8">
    <name type="scientific">Protea cynaroides</name>
    <dbReference type="NCBI Taxonomy" id="273540"/>
    <lineage>
        <taxon>Eukaryota</taxon>
        <taxon>Viridiplantae</taxon>
        <taxon>Streptophyta</taxon>
        <taxon>Embryophyta</taxon>
        <taxon>Tracheophyta</taxon>
        <taxon>Spermatophyta</taxon>
        <taxon>Magnoliopsida</taxon>
        <taxon>Proteales</taxon>
        <taxon>Proteaceae</taxon>
        <taxon>Protea</taxon>
    </lineage>
</organism>
<dbReference type="AlphaFoldDB" id="A0A9Q0GT64"/>
<evidence type="ECO:0000313" key="8">
    <source>
        <dbReference type="Proteomes" id="UP001141806"/>
    </source>
</evidence>
<dbReference type="InterPro" id="IPR008972">
    <property type="entry name" value="Cupredoxin"/>
</dbReference>
<evidence type="ECO:0000313" key="7">
    <source>
        <dbReference type="EMBL" id="KAJ4953070.1"/>
    </source>
</evidence>
<dbReference type="InterPro" id="IPR039391">
    <property type="entry name" value="Phytocyanin-like"/>
</dbReference>
<feature type="compositionally biased region" description="Low complexity" evidence="3">
    <location>
        <begin position="133"/>
        <end position="144"/>
    </location>
</feature>
<keyword evidence="4" id="KW-0472">Membrane</keyword>
<evidence type="ECO:0000256" key="2">
    <source>
        <dbReference type="ARBA" id="ARBA00023180"/>
    </source>
</evidence>
<dbReference type="PANTHER" id="PTHR33021">
    <property type="entry name" value="BLUE COPPER PROTEIN"/>
    <property type="match status" value="1"/>
</dbReference>
<dbReference type="GO" id="GO:0009055">
    <property type="term" value="F:electron transfer activity"/>
    <property type="evidence" value="ECO:0007669"/>
    <property type="project" value="InterPro"/>
</dbReference>
<keyword evidence="4" id="KW-0812">Transmembrane</keyword>
<evidence type="ECO:0000256" key="4">
    <source>
        <dbReference type="SAM" id="Phobius"/>
    </source>
</evidence>
<proteinExistence type="predicted"/>
<keyword evidence="2" id="KW-0325">Glycoprotein</keyword>
<keyword evidence="5" id="KW-0732">Signal</keyword>
<dbReference type="Gene3D" id="2.60.40.420">
    <property type="entry name" value="Cupredoxins - blue copper proteins"/>
    <property type="match status" value="1"/>
</dbReference>
<dbReference type="Proteomes" id="UP001141806">
    <property type="component" value="Unassembled WGS sequence"/>
</dbReference>
<evidence type="ECO:0000256" key="1">
    <source>
        <dbReference type="ARBA" id="ARBA00022723"/>
    </source>
</evidence>
<accession>A0A9Q0GT64</accession>
<evidence type="ECO:0000256" key="5">
    <source>
        <dbReference type="SAM" id="SignalP"/>
    </source>
</evidence>
<feature type="domain" description="Phytocyanin" evidence="6">
    <location>
        <begin position="20"/>
        <end position="118"/>
    </location>
</feature>
<sequence>MDVASGLLILLLVAPAVCAVEYIVGGSQGWDLNVDYQTWLSGKTFYAGDILLFQYGTTHSVDTVNSIDYDNCTTSSPLKSHKSGNDSIILSSTGPMYFICPTTYHCNEGMKFAVNVLASNSTSATPTTPPSSSPSSSPTTGSKSPAPPNLCNINALVLGLGISLIYYTLMS</sequence>
<name>A0A9Q0GT64_9MAGN</name>
<dbReference type="EMBL" id="JAMYWD010000012">
    <property type="protein sequence ID" value="KAJ4953070.1"/>
    <property type="molecule type" value="Genomic_DNA"/>
</dbReference>
<dbReference type="SUPFAM" id="SSF49503">
    <property type="entry name" value="Cupredoxins"/>
    <property type="match status" value="1"/>
</dbReference>
<keyword evidence="1" id="KW-0479">Metal-binding</keyword>
<dbReference type="FunFam" id="2.60.40.420:FF:000003">
    <property type="entry name" value="Blue copper"/>
    <property type="match status" value="1"/>
</dbReference>
<keyword evidence="4" id="KW-1133">Transmembrane helix</keyword>
<protein>
    <recommendedName>
        <fullName evidence="6">Phytocyanin domain-containing protein</fullName>
    </recommendedName>
</protein>
<dbReference type="OrthoDB" id="686200at2759"/>
<feature type="chain" id="PRO_5040504519" description="Phytocyanin domain-containing protein" evidence="5">
    <location>
        <begin position="20"/>
        <end position="171"/>
    </location>
</feature>
<comment type="caution">
    <text evidence="7">The sequence shown here is derived from an EMBL/GenBank/DDBJ whole genome shotgun (WGS) entry which is preliminary data.</text>
</comment>